<protein>
    <submittedName>
        <fullName evidence="1">Uncharacterized protein</fullName>
    </submittedName>
</protein>
<proteinExistence type="predicted"/>
<dbReference type="EMBL" id="OB663604">
    <property type="protein sequence ID" value="CAD7231527.1"/>
    <property type="molecule type" value="Genomic_DNA"/>
</dbReference>
<dbReference type="AlphaFoldDB" id="A0A7R8WMU4"/>
<organism evidence="1">
    <name type="scientific">Cyprideis torosa</name>
    <dbReference type="NCBI Taxonomy" id="163714"/>
    <lineage>
        <taxon>Eukaryota</taxon>
        <taxon>Metazoa</taxon>
        <taxon>Ecdysozoa</taxon>
        <taxon>Arthropoda</taxon>
        <taxon>Crustacea</taxon>
        <taxon>Oligostraca</taxon>
        <taxon>Ostracoda</taxon>
        <taxon>Podocopa</taxon>
        <taxon>Podocopida</taxon>
        <taxon>Cytherocopina</taxon>
        <taxon>Cytheroidea</taxon>
        <taxon>Cytherideidae</taxon>
        <taxon>Cyprideis</taxon>
    </lineage>
</organism>
<accession>A0A7R8WMU4</accession>
<sequence>MPIAHRRSLWGKMKRRTTAGIPTTIPRVLGVTRRTRKYFASITTQ</sequence>
<name>A0A7R8WMU4_9CRUS</name>
<evidence type="ECO:0000313" key="1">
    <source>
        <dbReference type="EMBL" id="CAD7231527.1"/>
    </source>
</evidence>
<reference evidence="1" key="1">
    <citation type="submission" date="2020-11" db="EMBL/GenBank/DDBJ databases">
        <authorList>
            <person name="Tran Van P."/>
        </authorList>
    </citation>
    <scope>NUCLEOTIDE SEQUENCE</scope>
</reference>
<gene>
    <name evidence="1" type="ORF">CTOB1V02_LOCUS9374</name>
</gene>